<dbReference type="CDD" id="cd17535">
    <property type="entry name" value="REC_NarL-like"/>
    <property type="match status" value="1"/>
</dbReference>
<gene>
    <name evidence="7" type="ORF">GCM10009751_02760</name>
</gene>
<dbReference type="SUPFAM" id="SSF46894">
    <property type="entry name" value="C-terminal effector domain of the bipartite response regulators"/>
    <property type="match status" value="1"/>
</dbReference>
<dbReference type="PROSITE" id="PS50043">
    <property type="entry name" value="HTH_LUXR_2"/>
    <property type="match status" value="1"/>
</dbReference>
<dbReference type="InterPro" id="IPR039420">
    <property type="entry name" value="WalR-like"/>
</dbReference>
<dbReference type="CDD" id="cd06170">
    <property type="entry name" value="LuxR_C_like"/>
    <property type="match status" value="1"/>
</dbReference>
<dbReference type="SUPFAM" id="SSF52172">
    <property type="entry name" value="CheY-like"/>
    <property type="match status" value="1"/>
</dbReference>
<dbReference type="InterPro" id="IPR058245">
    <property type="entry name" value="NreC/VraR/RcsB-like_REC"/>
</dbReference>
<keyword evidence="1 3" id="KW-0597">Phosphoprotein</keyword>
<dbReference type="EMBL" id="BAAANL010000001">
    <property type="protein sequence ID" value="GAA1849949.1"/>
    <property type="molecule type" value="Genomic_DNA"/>
</dbReference>
<dbReference type="Pfam" id="PF00072">
    <property type="entry name" value="Response_reg"/>
    <property type="match status" value="1"/>
</dbReference>
<dbReference type="InterPro" id="IPR016032">
    <property type="entry name" value="Sig_transdc_resp-reg_C-effctor"/>
</dbReference>
<organism evidence="7 8">
    <name type="scientific">Myceligenerans crystallogenes</name>
    <dbReference type="NCBI Taxonomy" id="316335"/>
    <lineage>
        <taxon>Bacteria</taxon>
        <taxon>Bacillati</taxon>
        <taxon>Actinomycetota</taxon>
        <taxon>Actinomycetes</taxon>
        <taxon>Micrococcales</taxon>
        <taxon>Promicromonosporaceae</taxon>
        <taxon>Myceligenerans</taxon>
    </lineage>
</organism>
<dbReference type="InterPro" id="IPR011006">
    <property type="entry name" value="CheY-like_superfamily"/>
</dbReference>
<evidence type="ECO:0000259" key="6">
    <source>
        <dbReference type="PROSITE" id="PS50110"/>
    </source>
</evidence>
<dbReference type="InterPro" id="IPR001789">
    <property type="entry name" value="Sig_transdc_resp-reg_receiver"/>
</dbReference>
<dbReference type="SMART" id="SM00421">
    <property type="entry name" value="HTH_LUXR"/>
    <property type="match status" value="1"/>
</dbReference>
<dbReference type="PRINTS" id="PR00038">
    <property type="entry name" value="HTHLUXR"/>
</dbReference>
<protein>
    <submittedName>
        <fullName evidence="7">Response regulator transcription factor</fullName>
    </submittedName>
</protein>
<dbReference type="Gene3D" id="3.40.50.2300">
    <property type="match status" value="1"/>
</dbReference>
<feature type="modified residue" description="4-aspartylphosphate" evidence="3">
    <location>
        <position position="53"/>
    </location>
</feature>
<dbReference type="PROSITE" id="PS00622">
    <property type="entry name" value="HTH_LUXR_1"/>
    <property type="match status" value="1"/>
</dbReference>
<feature type="domain" description="HTH luxR-type" evidence="5">
    <location>
        <begin position="141"/>
        <end position="206"/>
    </location>
</feature>
<reference evidence="7 8" key="1">
    <citation type="journal article" date="2019" name="Int. J. Syst. Evol. Microbiol.">
        <title>The Global Catalogue of Microorganisms (GCM) 10K type strain sequencing project: providing services to taxonomists for standard genome sequencing and annotation.</title>
        <authorList>
            <consortium name="The Broad Institute Genomics Platform"/>
            <consortium name="The Broad Institute Genome Sequencing Center for Infectious Disease"/>
            <person name="Wu L."/>
            <person name="Ma J."/>
        </authorList>
    </citation>
    <scope>NUCLEOTIDE SEQUENCE [LARGE SCALE GENOMIC DNA]</scope>
    <source>
        <strain evidence="7 8">JCM 14326</strain>
    </source>
</reference>
<feature type="domain" description="Response regulatory" evidence="6">
    <location>
        <begin position="2"/>
        <end position="115"/>
    </location>
</feature>
<keyword evidence="2" id="KW-0238">DNA-binding</keyword>
<feature type="region of interest" description="Disordered" evidence="4">
    <location>
        <begin position="207"/>
        <end position="261"/>
    </location>
</feature>
<dbReference type="PROSITE" id="PS50110">
    <property type="entry name" value="RESPONSE_REGULATORY"/>
    <property type="match status" value="1"/>
</dbReference>
<evidence type="ECO:0000313" key="8">
    <source>
        <dbReference type="Proteomes" id="UP001501094"/>
    </source>
</evidence>
<evidence type="ECO:0000256" key="3">
    <source>
        <dbReference type="PROSITE-ProRule" id="PRU00169"/>
    </source>
</evidence>
<dbReference type="InterPro" id="IPR000792">
    <property type="entry name" value="Tscrpt_reg_LuxR_C"/>
</dbReference>
<dbReference type="SMART" id="SM00448">
    <property type="entry name" value="REC"/>
    <property type="match status" value="1"/>
</dbReference>
<dbReference type="Proteomes" id="UP001501094">
    <property type="component" value="Unassembled WGS sequence"/>
</dbReference>
<accession>A0ABN2N2Y7</accession>
<name>A0ABN2N2Y7_9MICO</name>
<evidence type="ECO:0000256" key="1">
    <source>
        <dbReference type="ARBA" id="ARBA00022553"/>
    </source>
</evidence>
<dbReference type="PANTHER" id="PTHR43214">
    <property type="entry name" value="TWO-COMPONENT RESPONSE REGULATOR"/>
    <property type="match status" value="1"/>
</dbReference>
<evidence type="ECO:0000256" key="2">
    <source>
        <dbReference type="ARBA" id="ARBA00023125"/>
    </source>
</evidence>
<dbReference type="Pfam" id="PF00196">
    <property type="entry name" value="GerE"/>
    <property type="match status" value="1"/>
</dbReference>
<feature type="compositionally biased region" description="Polar residues" evidence="4">
    <location>
        <begin position="231"/>
        <end position="242"/>
    </location>
</feature>
<sequence length="261" mass="26920">MRILAVDDNPVIRMGLRALLEGADGVTSVIDTGDPRAAVAHVAAGRVDVVLLDVRMPQVSGLELLPRLTGGATVVMLTHTDDPAAVSEAIAAGAAGYLVHGTLDARGMVDAIRLCRGGSQVLAGVRPAAVPPAAERLAGPDPSVRALLTRREAAVADLMAEGLANKEIAARLSVSEKTVKNHVNSLFAKLGVTSRSRAIVLWLRGGLPHDGEGAPGPRNPRESGPGKGSTRPVTSTGASVDSNRAAVDAGATRRTTPWRRS</sequence>
<evidence type="ECO:0000256" key="4">
    <source>
        <dbReference type="SAM" id="MobiDB-lite"/>
    </source>
</evidence>
<keyword evidence="8" id="KW-1185">Reference proteome</keyword>
<evidence type="ECO:0000259" key="5">
    <source>
        <dbReference type="PROSITE" id="PS50043"/>
    </source>
</evidence>
<evidence type="ECO:0000313" key="7">
    <source>
        <dbReference type="EMBL" id="GAA1849949.1"/>
    </source>
</evidence>
<comment type="caution">
    <text evidence="7">The sequence shown here is derived from an EMBL/GenBank/DDBJ whole genome shotgun (WGS) entry which is preliminary data.</text>
</comment>
<proteinExistence type="predicted"/>